<evidence type="ECO:0000313" key="2">
    <source>
        <dbReference type="EMBL" id="QYY41215.1"/>
    </source>
</evidence>
<dbReference type="GO" id="GO:0006777">
    <property type="term" value="P:Mo-molybdopterin cofactor biosynthetic process"/>
    <property type="evidence" value="ECO:0007669"/>
    <property type="project" value="InterPro"/>
</dbReference>
<dbReference type="GeneID" id="97141625"/>
<evidence type="ECO:0000259" key="1">
    <source>
        <dbReference type="Pfam" id="PF03205"/>
    </source>
</evidence>
<dbReference type="EMBL" id="FNDE01000010">
    <property type="protein sequence ID" value="SDH06784.1"/>
    <property type="molecule type" value="Genomic_DNA"/>
</dbReference>
<dbReference type="Proteomes" id="UP000826616">
    <property type="component" value="Chromosome"/>
</dbReference>
<reference evidence="2 5" key="2">
    <citation type="submission" date="2021-08" db="EMBL/GenBank/DDBJ databases">
        <title>Complete genome sequence of the strain Aneurinibacillus thermoaerophilus CCM 8960.</title>
        <authorList>
            <person name="Musilova J."/>
            <person name="Kourilova X."/>
            <person name="Pernicova I."/>
            <person name="Bezdicek M."/>
            <person name="Lengerova M."/>
            <person name="Obruca S."/>
            <person name="Sedlar K."/>
        </authorList>
    </citation>
    <scope>NUCLEOTIDE SEQUENCE [LARGE SCALE GENOMIC DNA]</scope>
    <source>
        <strain evidence="2 5">CCM 8960</strain>
    </source>
</reference>
<name>A0A1G7ZDN1_ANETH</name>
<feature type="domain" description="Molybdopterin-guanine dinucleotide biosynthesis protein B (MobB)" evidence="1">
    <location>
        <begin position="8"/>
        <end position="133"/>
    </location>
</feature>
<reference evidence="3 4" key="1">
    <citation type="submission" date="2016-10" db="EMBL/GenBank/DDBJ databases">
        <authorList>
            <person name="de Groot N.N."/>
        </authorList>
    </citation>
    <scope>NUCLEOTIDE SEQUENCE [LARGE SCALE GENOMIC DNA]</scope>
    <source>
        <strain evidence="3 4">L 420-91</strain>
    </source>
</reference>
<sequence length="167" mass="18760">MTQHRPHVLQVVGYSGSGKTTLLVKLIARLTACGYKVGTIKHDAHDFDVDKPGKDTWQHREAGACIVSITSAAKTAIMIQERRSIEELLPMYEDMDVVFIEGYKWADYPKIVVLRHPEHTELLENVTSVLMVAAWEPLPNISCPQYHINDVTGLMKEVLLYLGGETD</sequence>
<evidence type="ECO:0000313" key="3">
    <source>
        <dbReference type="EMBL" id="SDH06784.1"/>
    </source>
</evidence>
<dbReference type="Proteomes" id="UP000198956">
    <property type="component" value="Unassembled WGS sequence"/>
</dbReference>
<dbReference type="GO" id="GO:0005525">
    <property type="term" value="F:GTP binding"/>
    <property type="evidence" value="ECO:0007669"/>
    <property type="project" value="InterPro"/>
</dbReference>
<dbReference type="InterPro" id="IPR004435">
    <property type="entry name" value="MobB_dom"/>
</dbReference>
<evidence type="ECO:0000313" key="4">
    <source>
        <dbReference type="Proteomes" id="UP000198956"/>
    </source>
</evidence>
<dbReference type="Gene3D" id="3.40.50.300">
    <property type="entry name" value="P-loop containing nucleotide triphosphate hydrolases"/>
    <property type="match status" value="1"/>
</dbReference>
<dbReference type="NCBIfam" id="TIGR00176">
    <property type="entry name" value="mobB"/>
    <property type="match status" value="1"/>
</dbReference>
<dbReference type="PANTHER" id="PTHR40072:SF1">
    <property type="entry name" value="MOLYBDOPTERIN-GUANINE DINUCLEOTIDE BIOSYNTHESIS ADAPTER PROTEIN"/>
    <property type="match status" value="1"/>
</dbReference>
<dbReference type="OrthoDB" id="9786803at2"/>
<dbReference type="InterPro" id="IPR027417">
    <property type="entry name" value="P-loop_NTPase"/>
</dbReference>
<dbReference type="InterPro" id="IPR052539">
    <property type="entry name" value="MGD_biosynthesis_adapter"/>
</dbReference>
<dbReference type="RefSeq" id="WP_057898799.1">
    <property type="nucleotide sequence ID" value="NZ_CP080764.1"/>
</dbReference>
<proteinExistence type="predicted"/>
<accession>A0A1G7ZDN1</accession>
<dbReference type="CDD" id="cd03116">
    <property type="entry name" value="MobB"/>
    <property type="match status" value="1"/>
</dbReference>
<keyword evidence="5" id="KW-1185">Reference proteome</keyword>
<organism evidence="3 4">
    <name type="scientific">Aneurinibacillus thermoaerophilus</name>
    <dbReference type="NCBI Taxonomy" id="143495"/>
    <lineage>
        <taxon>Bacteria</taxon>
        <taxon>Bacillati</taxon>
        <taxon>Bacillota</taxon>
        <taxon>Bacilli</taxon>
        <taxon>Bacillales</taxon>
        <taxon>Paenibacillaceae</taxon>
        <taxon>Aneurinibacillus group</taxon>
        <taxon>Aneurinibacillus</taxon>
    </lineage>
</organism>
<dbReference type="EMBL" id="CP080764">
    <property type="protein sequence ID" value="QYY41215.1"/>
    <property type="molecule type" value="Genomic_DNA"/>
</dbReference>
<evidence type="ECO:0000313" key="5">
    <source>
        <dbReference type="Proteomes" id="UP000826616"/>
    </source>
</evidence>
<protein>
    <submittedName>
        <fullName evidence="3">Molybdopterin guanine dinucleotide biosynthesis accessory protein MobB</fullName>
    </submittedName>
    <submittedName>
        <fullName evidence="2">Molybdopterin-guanine dinucleotide biosynthesis protein B</fullName>
    </submittedName>
</protein>
<dbReference type="SUPFAM" id="SSF52540">
    <property type="entry name" value="P-loop containing nucleoside triphosphate hydrolases"/>
    <property type="match status" value="1"/>
</dbReference>
<gene>
    <name evidence="2" type="primary">mobB</name>
    <name evidence="2" type="ORF">K3F53_09615</name>
    <name evidence="3" type="ORF">SAMN04489735_101043</name>
</gene>
<dbReference type="PANTHER" id="PTHR40072">
    <property type="entry name" value="MOLYBDOPTERIN-GUANINE DINUCLEOTIDE BIOSYNTHESIS ADAPTER PROTEIN-RELATED"/>
    <property type="match status" value="1"/>
</dbReference>
<dbReference type="Pfam" id="PF03205">
    <property type="entry name" value="MobB"/>
    <property type="match status" value="1"/>
</dbReference>
<dbReference type="AlphaFoldDB" id="A0A1G7ZDN1"/>